<dbReference type="GO" id="GO:0005829">
    <property type="term" value="C:cytosol"/>
    <property type="evidence" value="ECO:0007669"/>
    <property type="project" value="TreeGrafter"/>
</dbReference>
<dbReference type="CDD" id="cd18785">
    <property type="entry name" value="SF2_C"/>
    <property type="match status" value="1"/>
</dbReference>
<feature type="domain" description="Helicase ATP-binding" evidence="1">
    <location>
        <begin position="46"/>
        <end position="253"/>
    </location>
</feature>
<dbReference type="InterPro" id="IPR027417">
    <property type="entry name" value="P-loop_NTPase"/>
</dbReference>
<dbReference type="SUPFAM" id="SSF52540">
    <property type="entry name" value="P-loop containing nucleoside triphosphate hydrolases"/>
    <property type="match status" value="2"/>
</dbReference>
<name>A0AAW8CP63_9PAST</name>
<dbReference type="PROSITE" id="PS51192">
    <property type="entry name" value="HELICASE_ATP_BIND_1"/>
    <property type="match status" value="1"/>
</dbReference>
<dbReference type="EMBL" id="JASAYJ010000001">
    <property type="protein sequence ID" value="MDP8186172.1"/>
    <property type="molecule type" value="Genomic_DNA"/>
</dbReference>
<dbReference type="GO" id="GO:0016787">
    <property type="term" value="F:hydrolase activity"/>
    <property type="evidence" value="ECO:0007669"/>
    <property type="project" value="InterPro"/>
</dbReference>
<dbReference type="AlphaFoldDB" id="A0AAW8CP63"/>
<sequence>MLFEKIEGAKEFTGSPEIPSFITDNLKFNLFDWQKNALENLIIFENKPQEQATHLMFNMATGTGKTLLMASCILHYYKKGYRHFLFFVNQNNIVDKTENNFIDVNHNKYLFKQKIIIDNKTVAVKKVESFSDNPQGIEIKFTTVQKFYNDIHAEKENINTLDELKKLNLVLLADEAHHLNANTKSKKQEELDLNIELTDRTSDTVKEKLGWEHTILELVLKPNPKNIMLEFTATIPDNEEVQKKYQDKIIAKFDLKQFLQAGFTKEINLLSSTFANKERILTALLFAWYRHQIALKYKIPHFKSVILFRSKTIAESEQDYEHFLQMTQNISHNDFDFIHSFKNEQKDENINEMGNSRIVKILKFIEKEHSFSQIADWIKHHFSQRQTIITNSKSNTTKTEKTDEETEKLLNSLEDKNNPIRAIFTVDRLTEGWDVLNLFDIVRLYQTQNAGGSDKKTPETTVKEMQLIGRGVRYYPFDFDEKLANKRKFDEDLDHDLRILEELYFHTFDEDSRYISHLKAELKKKGFPISNKKVVQFELKPQFKEIAQQNSLKVFANKQIKNANRRKRNLDEVKHDFYFEYQFPVYELKEEEIDFNEEENNENTRFVNEQKIKTDTITFSDLSPQLFYKAMAIKAKSDNSTFQFKSLQQNLQINSVKDLLKDEFLGDIKLHLKFAQPNFDVIPAQDKLDMMLTFISKIFAELDRFIYPNKGTEDFYAKSLTEVFGEPKKKLVEESGATYDVQEKDWYVLNEFVGTSEEEKLLKFMSEHIQRLEQKYENVYLLRNEEVYKIYDFEQGRGFDPDFLLFLKSKTENIYYQIFIEPKGEHLLEKDKWKEDFLLQISQKYAKNHILNVENSDYKLVGLPFFNELNDRKKVFVGKFNELVE</sequence>
<dbReference type="Pfam" id="PF04851">
    <property type="entry name" value="ResIII"/>
    <property type="match status" value="1"/>
</dbReference>
<dbReference type="PANTHER" id="PTHR47396">
    <property type="entry name" value="TYPE I RESTRICTION ENZYME ECOKI R PROTEIN"/>
    <property type="match status" value="1"/>
</dbReference>
<keyword evidence="2" id="KW-0347">Helicase</keyword>
<evidence type="ECO:0000313" key="2">
    <source>
        <dbReference type="EMBL" id="MDP8186172.1"/>
    </source>
</evidence>
<dbReference type="InterPro" id="IPR050742">
    <property type="entry name" value="Helicase_Restrict-Modif_Enz"/>
</dbReference>
<dbReference type="GO" id="GO:0005524">
    <property type="term" value="F:ATP binding"/>
    <property type="evidence" value="ECO:0007669"/>
    <property type="project" value="InterPro"/>
</dbReference>
<comment type="caution">
    <text evidence="2">The sequence shown here is derived from an EMBL/GenBank/DDBJ whole genome shotgun (WGS) entry which is preliminary data.</text>
</comment>
<keyword evidence="2" id="KW-0547">Nucleotide-binding</keyword>
<dbReference type="Gene3D" id="3.40.50.300">
    <property type="entry name" value="P-loop containing nucleotide triphosphate hydrolases"/>
    <property type="match status" value="2"/>
</dbReference>
<evidence type="ECO:0000313" key="3">
    <source>
        <dbReference type="Proteomes" id="UP001230466"/>
    </source>
</evidence>
<accession>A0AAW8CP63</accession>
<gene>
    <name evidence="2" type="ORF">QJU78_00035</name>
</gene>
<evidence type="ECO:0000259" key="1">
    <source>
        <dbReference type="PROSITE" id="PS51192"/>
    </source>
</evidence>
<keyword evidence="2" id="KW-0067">ATP-binding</keyword>
<dbReference type="InterPro" id="IPR014001">
    <property type="entry name" value="Helicase_ATP-bd"/>
</dbReference>
<dbReference type="SMART" id="SM00487">
    <property type="entry name" value="DEXDc"/>
    <property type="match status" value="1"/>
</dbReference>
<organism evidence="2 3">
    <name type="scientific">Pasteurella atlantica</name>
    <dbReference type="NCBI Taxonomy" id="2827233"/>
    <lineage>
        <taxon>Bacteria</taxon>
        <taxon>Pseudomonadati</taxon>
        <taxon>Pseudomonadota</taxon>
        <taxon>Gammaproteobacteria</taxon>
        <taxon>Pasteurellales</taxon>
        <taxon>Pasteurellaceae</taxon>
        <taxon>Pasteurella</taxon>
    </lineage>
</organism>
<reference evidence="2" key="1">
    <citation type="journal article" date="2023" name="Front. Microbiol.">
        <title>Phylogeography and host specificity of Pasteurellaceae pathogenic to sea-farmed fish in the north-east Atlantic.</title>
        <authorList>
            <person name="Gulla S."/>
            <person name="Colquhoun D.J."/>
            <person name="Olsen A.B."/>
            <person name="Spilsberg B."/>
            <person name="Lagesen K."/>
            <person name="Aakesson C.P."/>
            <person name="Strom S."/>
            <person name="Manji F."/>
            <person name="Birkbeck T.H."/>
            <person name="Nilsen H.K."/>
        </authorList>
    </citation>
    <scope>NUCLEOTIDE SEQUENCE</scope>
    <source>
        <strain evidence="2">VIB1234</strain>
    </source>
</reference>
<proteinExistence type="predicted"/>
<dbReference type="RefSeq" id="WP_211598984.1">
    <property type="nucleotide sequence ID" value="NZ_JAGRQI010000020.1"/>
</dbReference>
<dbReference type="PANTHER" id="PTHR47396:SF1">
    <property type="entry name" value="ATP-DEPENDENT HELICASE IRC3-RELATED"/>
    <property type="match status" value="1"/>
</dbReference>
<dbReference type="InterPro" id="IPR006935">
    <property type="entry name" value="Helicase/UvrB_N"/>
</dbReference>
<keyword evidence="2" id="KW-0378">Hydrolase</keyword>
<dbReference type="GO" id="GO:0004386">
    <property type="term" value="F:helicase activity"/>
    <property type="evidence" value="ECO:0007669"/>
    <property type="project" value="UniProtKB-KW"/>
</dbReference>
<dbReference type="GO" id="GO:0003677">
    <property type="term" value="F:DNA binding"/>
    <property type="evidence" value="ECO:0007669"/>
    <property type="project" value="InterPro"/>
</dbReference>
<protein>
    <submittedName>
        <fullName evidence="2">DEAD/DEAH box helicase family protein</fullName>
    </submittedName>
</protein>
<dbReference type="Proteomes" id="UP001230466">
    <property type="component" value="Unassembled WGS sequence"/>
</dbReference>